<dbReference type="Pfam" id="PF00892">
    <property type="entry name" value="EamA"/>
    <property type="match status" value="2"/>
</dbReference>
<feature type="transmembrane region" description="Helical" evidence="1">
    <location>
        <begin position="277"/>
        <end position="294"/>
    </location>
</feature>
<evidence type="ECO:0000256" key="1">
    <source>
        <dbReference type="SAM" id="Phobius"/>
    </source>
</evidence>
<feature type="transmembrane region" description="Helical" evidence="1">
    <location>
        <begin position="96"/>
        <end position="120"/>
    </location>
</feature>
<keyword evidence="4" id="KW-1185">Reference proteome</keyword>
<dbReference type="PANTHER" id="PTHR22911">
    <property type="entry name" value="ACYL-MALONYL CONDENSING ENZYME-RELATED"/>
    <property type="match status" value="1"/>
</dbReference>
<sequence>MILKNTIRFYSVNRPVIHVLLGAFLISFSAVWVKLAEVPPATSGLYRVFFGFLILFPVTFWRREIHKISEPKLRLIFFCGLVFGLDLLFWHQSILYIGPGLATIISNFQVFLLAIYGIVFLKEKIRLHFLLSIPTAFLGLFLVVGVNWNQLSANYKIGIFFGLLTALCYVAFLISLRKIQQDNNRTSFFFTLMLISFFSTLCMGLEMNLQGKTFIIPDSRNLFFLLMLALFSQVIGWILITNAISLIRASLTGFILLLQPTLSFLWDVIFFSRPTDFLNWLGIIITLSAIYMGVHRPEETAPLQSSRKSLLLPDRENPER</sequence>
<feature type="domain" description="EamA" evidence="2">
    <location>
        <begin position="157"/>
        <end position="292"/>
    </location>
</feature>
<evidence type="ECO:0000313" key="4">
    <source>
        <dbReference type="Proteomes" id="UP000826725"/>
    </source>
</evidence>
<feature type="transmembrane region" description="Helical" evidence="1">
    <location>
        <begin position="73"/>
        <end position="90"/>
    </location>
</feature>
<proteinExistence type="predicted"/>
<feature type="transmembrane region" description="Helical" evidence="1">
    <location>
        <begin position="12"/>
        <end position="32"/>
    </location>
</feature>
<name>A0A8D5FZW2_9BACT</name>
<feature type="transmembrane region" description="Helical" evidence="1">
    <location>
        <begin position="221"/>
        <end position="240"/>
    </location>
</feature>
<dbReference type="KEGG" id="dbk:DGMP_36800"/>
<dbReference type="AlphaFoldDB" id="A0A8D5FZW2"/>
<dbReference type="InterPro" id="IPR000620">
    <property type="entry name" value="EamA_dom"/>
</dbReference>
<dbReference type="GO" id="GO:0016020">
    <property type="term" value="C:membrane"/>
    <property type="evidence" value="ECO:0007669"/>
    <property type="project" value="InterPro"/>
</dbReference>
<organism evidence="3 4">
    <name type="scientific">Desulfomarina profundi</name>
    <dbReference type="NCBI Taxonomy" id="2772557"/>
    <lineage>
        <taxon>Bacteria</taxon>
        <taxon>Pseudomonadati</taxon>
        <taxon>Thermodesulfobacteriota</taxon>
        <taxon>Desulfobulbia</taxon>
        <taxon>Desulfobulbales</taxon>
        <taxon>Desulfobulbaceae</taxon>
        <taxon>Desulfomarina</taxon>
    </lineage>
</organism>
<feature type="transmembrane region" description="Helical" evidence="1">
    <location>
        <begin position="44"/>
        <end position="61"/>
    </location>
</feature>
<accession>A0A8D5FZW2</accession>
<feature type="transmembrane region" description="Helical" evidence="1">
    <location>
        <begin position="157"/>
        <end position="176"/>
    </location>
</feature>
<reference evidence="3" key="1">
    <citation type="submission" date="2020-09" db="EMBL/GenBank/DDBJ databases">
        <title>Desulfogranum mesoprofundum gen. nov., sp. nov., a novel mesophilic, sulfate-reducing chemolithoautotroph isolated from a deep-sea hydrothermal vent chimney in the Suiyo Seamount.</title>
        <authorList>
            <person name="Hashimoto Y."/>
            <person name="Nakagawa S."/>
        </authorList>
    </citation>
    <scope>NUCLEOTIDE SEQUENCE</scope>
    <source>
        <strain evidence="3">KT2</strain>
    </source>
</reference>
<feature type="transmembrane region" description="Helical" evidence="1">
    <location>
        <begin position="127"/>
        <end position="145"/>
    </location>
</feature>
<protein>
    <recommendedName>
        <fullName evidence="2">EamA domain-containing protein</fullName>
    </recommendedName>
</protein>
<keyword evidence="1" id="KW-1133">Transmembrane helix</keyword>
<feature type="transmembrane region" description="Helical" evidence="1">
    <location>
        <begin position="188"/>
        <end position="209"/>
    </location>
</feature>
<evidence type="ECO:0000313" key="3">
    <source>
        <dbReference type="EMBL" id="BCL62987.1"/>
    </source>
</evidence>
<gene>
    <name evidence="3" type="ORF">DGMP_36800</name>
</gene>
<dbReference type="PANTHER" id="PTHR22911:SF137">
    <property type="entry name" value="SOLUTE CARRIER FAMILY 35 MEMBER G2-RELATED"/>
    <property type="match status" value="1"/>
</dbReference>
<keyword evidence="1" id="KW-0812">Transmembrane</keyword>
<evidence type="ECO:0000259" key="2">
    <source>
        <dbReference type="Pfam" id="PF00892"/>
    </source>
</evidence>
<feature type="domain" description="EamA" evidence="2">
    <location>
        <begin position="16"/>
        <end position="144"/>
    </location>
</feature>
<dbReference type="Proteomes" id="UP000826725">
    <property type="component" value="Chromosome"/>
</dbReference>
<keyword evidence="1" id="KW-0472">Membrane</keyword>
<dbReference type="EMBL" id="AP024086">
    <property type="protein sequence ID" value="BCL62987.1"/>
    <property type="molecule type" value="Genomic_DNA"/>
</dbReference>
<feature type="transmembrane region" description="Helical" evidence="1">
    <location>
        <begin position="252"/>
        <end position="271"/>
    </location>
</feature>